<name>A2X0K2_ORYSI</name>
<dbReference type="PROSITE" id="PS50082">
    <property type="entry name" value="WD_REPEATS_2"/>
    <property type="match status" value="1"/>
</dbReference>
<dbReference type="Gene3D" id="2.130.10.10">
    <property type="entry name" value="YVTN repeat-like/Quinoprotein amine dehydrogenase"/>
    <property type="match status" value="1"/>
</dbReference>
<evidence type="ECO:0000256" key="10">
    <source>
        <dbReference type="SAM" id="MobiDB-lite"/>
    </source>
</evidence>
<feature type="compositionally biased region" description="Basic and acidic residues" evidence="10">
    <location>
        <begin position="385"/>
        <end position="398"/>
    </location>
</feature>
<dbReference type="PROSITE" id="PS50294">
    <property type="entry name" value="WD_REPEATS_REGION"/>
    <property type="match status" value="1"/>
</dbReference>
<dbReference type="NCBIfam" id="TIGR01640">
    <property type="entry name" value="F_box_assoc_1"/>
    <property type="match status" value="1"/>
</dbReference>
<dbReference type="GO" id="GO:0070971">
    <property type="term" value="C:endoplasmic reticulum exit site"/>
    <property type="evidence" value="ECO:0007669"/>
    <property type="project" value="TreeGrafter"/>
</dbReference>
<dbReference type="GO" id="GO:0015031">
    <property type="term" value="P:protein transport"/>
    <property type="evidence" value="ECO:0007669"/>
    <property type="project" value="UniProtKB-KW"/>
</dbReference>
<feature type="region of interest" description="Disordered" evidence="10">
    <location>
        <begin position="418"/>
        <end position="438"/>
    </location>
</feature>
<dbReference type="InterPro" id="IPR015943">
    <property type="entry name" value="WD40/YVTN_repeat-like_dom_sf"/>
</dbReference>
<feature type="region of interest" description="Disordered" evidence="10">
    <location>
        <begin position="341"/>
        <end position="404"/>
    </location>
</feature>
<dbReference type="Proteomes" id="UP000007015">
    <property type="component" value="Chromosome 2"/>
</dbReference>
<dbReference type="InterPro" id="IPR036047">
    <property type="entry name" value="F-box-like_dom_sf"/>
</dbReference>
<sequence length="861" mass="95444">MAVFLLKSKAIPTSVIAFAGDVPLLAGGVVQDNGISPRTPMSIFRTSPGEKMLEMAGLIAGGLENGMVAMWNPDLKLRKLPSYLPDEEILKPHPDGVQTWIRKDFEVIEDYLDQVQVDGNSRALHLQVSPTYQEMSGNLMVEYQDDIMCRTSSSGVVALFAKHTGKVRGLSFNPNAPNLLASGAADGRIMLYDLAHPLAETIPVQLCDSPDEEISCLCWNSYKVHVIASTTTCGRICFHDTRAKTIIGCTTLDCKTKSGSTVIFCPDPDSEKLLVAREDSPSVKILNMGNTDHNPAGEIPFSNSEGIVAMSWCPHNPNLLLACTKNNKILVWNKKTNKQQLELSKMSRSREATEKRRRVSMDDRSDYSNVALVDPASPAQQRRGHANEVELEENRRSSSDSLFPPLRWSLHPHCAPPLRISGAEEDESGGEMASAPGLVDPVSAASFAAQRSNRGKPKPNDRLARAAMNDDVVSEILLRLPAKAVLRSRAVCRTWRRITTAHYFITAYSRRRPLQLLGHTDPSDHFTSVYTLTSLPATAVPRIDDGGDIAGCRRLLQRGRFCLSLVTTCDGLLMFRRVQKGGMLICNPATRQLVNPVSPEPSSRPKDNELRTLGFYFHRPSGEYRVLCHRPLLDNTTYILSTGAAEPRQLGGGPDYHRCTMFVGETIGDTVYWCRPRYLQNGKPQISSFDTVSEAFRLLPPPPVSLAEDELVDMIDMHGTPAVWTMTELHLDVWALDEDERWVRRLRVEMPPPPAPLAYWSKGSWKNAVATFESGGGGVQMVVVTWAWKLLYDDTNKDRRVVGRTVALLFRDTVDISGTPIVGFMPTGRASSGWNLARRTSRRTASPIYSSVEYKHVVTSY</sequence>
<dbReference type="SMART" id="SM00320">
    <property type="entry name" value="WD40"/>
    <property type="match status" value="3"/>
</dbReference>
<dbReference type="InterPro" id="IPR013187">
    <property type="entry name" value="F-box-assoc_dom_typ3"/>
</dbReference>
<keyword evidence="8" id="KW-0653">Protein transport</keyword>
<evidence type="ECO:0000256" key="3">
    <source>
        <dbReference type="ARBA" id="ARBA00022448"/>
    </source>
</evidence>
<dbReference type="AlphaFoldDB" id="A2X0K2"/>
<organism evidence="12 13">
    <name type="scientific">Oryza sativa subsp. indica</name>
    <name type="common">Rice</name>
    <dbReference type="NCBI Taxonomy" id="39946"/>
    <lineage>
        <taxon>Eukaryota</taxon>
        <taxon>Viridiplantae</taxon>
        <taxon>Streptophyta</taxon>
        <taxon>Embryophyta</taxon>
        <taxon>Tracheophyta</taxon>
        <taxon>Spermatophyta</taxon>
        <taxon>Magnoliopsida</taxon>
        <taxon>Liliopsida</taxon>
        <taxon>Poales</taxon>
        <taxon>Poaceae</taxon>
        <taxon>BOP clade</taxon>
        <taxon>Oryzoideae</taxon>
        <taxon>Oryzeae</taxon>
        <taxon>Oryzinae</taxon>
        <taxon>Oryza</taxon>
        <taxon>Oryza sativa</taxon>
    </lineage>
</organism>
<dbReference type="Pfam" id="PF08268">
    <property type="entry name" value="FBA_3"/>
    <property type="match status" value="1"/>
</dbReference>
<keyword evidence="3" id="KW-0813">Transport</keyword>
<proteinExistence type="inferred from homology"/>
<dbReference type="GO" id="GO:0007029">
    <property type="term" value="P:endoplasmic reticulum organization"/>
    <property type="evidence" value="ECO:0007669"/>
    <property type="project" value="TreeGrafter"/>
</dbReference>
<evidence type="ECO:0000256" key="4">
    <source>
        <dbReference type="ARBA" id="ARBA00022574"/>
    </source>
</evidence>
<dbReference type="STRING" id="39946.A2X0K2"/>
<feature type="domain" description="F-box" evidence="11">
    <location>
        <begin position="468"/>
        <end position="508"/>
    </location>
</feature>
<evidence type="ECO:0000256" key="1">
    <source>
        <dbReference type="ARBA" id="ARBA00004240"/>
    </source>
</evidence>
<dbReference type="Gramene" id="BGIOSGA007182-TA">
    <property type="protein sequence ID" value="BGIOSGA007182-PA"/>
    <property type="gene ID" value="BGIOSGA007182"/>
</dbReference>
<dbReference type="InterPro" id="IPR001680">
    <property type="entry name" value="WD40_rpt"/>
</dbReference>
<keyword evidence="7" id="KW-0931">ER-Golgi transport</keyword>
<feature type="repeat" description="WD" evidence="9">
    <location>
        <begin position="160"/>
        <end position="194"/>
    </location>
</feature>
<keyword evidence="13" id="KW-1185">Reference proteome</keyword>
<dbReference type="PANTHER" id="PTHR13923:SF11">
    <property type="entry name" value="SECRETORY 31, ISOFORM D"/>
    <property type="match status" value="1"/>
</dbReference>
<dbReference type="PANTHER" id="PTHR13923">
    <property type="entry name" value="SEC31-RELATED PROTEIN"/>
    <property type="match status" value="1"/>
</dbReference>
<dbReference type="GO" id="GO:0005198">
    <property type="term" value="F:structural molecule activity"/>
    <property type="evidence" value="ECO:0007669"/>
    <property type="project" value="TreeGrafter"/>
</dbReference>
<dbReference type="SMART" id="SM00256">
    <property type="entry name" value="FBOX"/>
    <property type="match status" value="1"/>
</dbReference>
<feature type="compositionally biased region" description="Basic and acidic residues" evidence="10">
    <location>
        <begin position="348"/>
        <end position="366"/>
    </location>
</feature>
<reference evidence="12 13" key="1">
    <citation type="journal article" date="2005" name="PLoS Biol.">
        <title>The genomes of Oryza sativa: a history of duplications.</title>
        <authorList>
            <person name="Yu J."/>
            <person name="Wang J."/>
            <person name="Lin W."/>
            <person name="Li S."/>
            <person name="Li H."/>
            <person name="Zhou J."/>
            <person name="Ni P."/>
            <person name="Dong W."/>
            <person name="Hu S."/>
            <person name="Zeng C."/>
            <person name="Zhang J."/>
            <person name="Zhang Y."/>
            <person name="Li R."/>
            <person name="Xu Z."/>
            <person name="Li S."/>
            <person name="Li X."/>
            <person name="Zheng H."/>
            <person name="Cong L."/>
            <person name="Lin L."/>
            <person name="Yin J."/>
            <person name="Geng J."/>
            <person name="Li G."/>
            <person name="Shi J."/>
            <person name="Liu J."/>
            <person name="Lv H."/>
            <person name="Li J."/>
            <person name="Wang J."/>
            <person name="Deng Y."/>
            <person name="Ran L."/>
            <person name="Shi X."/>
            <person name="Wang X."/>
            <person name="Wu Q."/>
            <person name="Li C."/>
            <person name="Ren X."/>
            <person name="Wang J."/>
            <person name="Wang X."/>
            <person name="Li D."/>
            <person name="Liu D."/>
            <person name="Zhang X."/>
            <person name="Ji Z."/>
            <person name="Zhao W."/>
            <person name="Sun Y."/>
            <person name="Zhang Z."/>
            <person name="Bao J."/>
            <person name="Han Y."/>
            <person name="Dong L."/>
            <person name="Ji J."/>
            <person name="Chen P."/>
            <person name="Wu S."/>
            <person name="Liu J."/>
            <person name="Xiao Y."/>
            <person name="Bu D."/>
            <person name="Tan J."/>
            <person name="Yang L."/>
            <person name="Ye C."/>
            <person name="Zhang J."/>
            <person name="Xu J."/>
            <person name="Zhou Y."/>
            <person name="Yu Y."/>
            <person name="Zhang B."/>
            <person name="Zhuang S."/>
            <person name="Wei H."/>
            <person name="Liu B."/>
            <person name="Lei M."/>
            <person name="Yu H."/>
            <person name="Li Y."/>
            <person name="Xu H."/>
            <person name="Wei S."/>
            <person name="He X."/>
            <person name="Fang L."/>
            <person name="Zhang Z."/>
            <person name="Zhang Y."/>
            <person name="Huang X."/>
            <person name="Su Z."/>
            <person name="Tong W."/>
            <person name="Li J."/>
            <person name="Tong Z."/>
            <person name="Li S."/>
            <person name="Ye J."/>
            <person name="Wang L."/>
            <person name="Fang L."/>
            <person name="Lei T."/>
            <person name="Chen C."/>
            <person name="Chen H."/>
            <person name="Xu Z."/>
            <person name="Li H."/>
            <person name="Huang H."/>
            <person name="Zhang F."/>
            <person name="Xu H."/>
            <person name="Li N."/>
            <person name="Zhao C."/>
            <person name="Li S."/>
            <person name="Dong L."/>
            <person name="Huang Y."/>
            <person name="Li L."/>
            <person name="Xi Y."/>
            <person name="Qi Q."/>
            <person name="Li W."/>
            <person name="Zhang B."/>
            <person name="Hu W."/>
            <person name="Zhang Y."/>
            <person name="Tian X."/>
            <person name="Jiao Y."/>
            <person name="Liang X."/>
            <person name="Jin J."/>
            <person name="Gao L."/>
            <person name="Zheng W."/>
            <person name="Hao B."/>
            <person name="Liu S."/>
            <person name="Wang W."/>
            <person name="Yuan L."/>
            <person name="Cao M."/>
            <person name="McDermott J."/>
            <person name="Samudrala R."/>
            <person name="Wang J."/>
            <person name="Wong G.K."/>
            <person name="Yang H."/>
        </authorList>
    </citation>
    <scope>NUCLEOTIDE SEQUENCE [LARGE SCALE GENOMIC DNA]</scope>
    <source>
        <strain evidence="13">cv. 93-11</strain>
    </source>
</reference>
<evidence type="ECO:0000256" key="7">
    <source>
        <dbReference type="ARBA" id="ARBA00022892"/>
    </source>
</evidence>
<evidence type="ECO:0000313" key="12">
    <source>
        <dbReference type="EMBL" id="EAY84362.1"/>
    </source>
</evidence>
<dbReference type="Pfam" id="PF00646">
    <property type="entry name" value="F-box"/>
    <property type="match status" value="1"/>
</dbReference>
<keyword evidence="4 9" id="KW-0853">WD repeat</keyword>
<comment type="subcellular location">
    <subcellularLocation>
        <location evidence="1">Endoplasmic reticulum</location>
    </subcellularLocation>
</comment>
<dbReference type="SUPFAM" id="SSF81383">
    <property type="entry name" value="F-box domain"/>
    <property type="match status" value="1"/>
</dbReference>
<evidence type="ECO:0000256" key="6">
    <source>
        <dbReference type="ARBA" id="ARBA00022824"/>
    </source>
</evidence>
<dbReference type="SUPFAM" id="SSF50978">
    <property type="entry name" value="WD40 repeat-like"/>
    <property type="match status" value="1"/>
</dbReference>
<dbReference type="EMBL" id="CM000127">
    <property type="protein sequence ID" value="EAY84362.1"/>
    <property type="molecule type" value="Genomic_DNA"/>
</dbReference>
<protein>
    <recommendedName>
        <fullName evidence="11">F-box domain-containing protein</fullName>
    </recommendedName>
</protein>
<dbReference type="InterPro" id="IPR040251">
    <property type="entry name" value="SEC31-like"/>
</dbReference>
<dbReference type="InterPro" id="IPR036322">
    <property type="entry name" value="WD40_repeat_dom_sf"/>
</dbReference>
<evidence type="ECO:0000313" key="13">
    <source>
        <dbReference type="Proteomes" id="UP000007015"/>
    </source>
</evidence>
<accession>A2X0K2</accession>
<dbReference type="InterPro" id="IPR017451">
    <property type="entry name" value="F-box-assoc_interact_dom"/>
</dbReference>
<evidence type="ECO:0000256" key="8">
    <source>
        <dbReference type="ARBA" id="ARBA00022927"/>
    </source>
</evidence>
<evidence type="ECO:0000256" key="9">
    <source>
        <dbReference type="PROSITE-ProRule" id="PRU00221"/>
    </source>
</evidence>
<evidence type="ECO:0000259" key="11">
    <source>
        <dbReference type="SMART" id="SM00256"/>
    </source>
</evidence>
<gene>
    <name evidence="12" type="ORF">OsI_05737</name>
</gene>
<dbReference type="GO" id="GO:0030127">
    <property type="term" value="C:COPII vesicle coat"/>
    <property type="evidence" value="ECO:0007669"/>
    <property type="project" value="TreeGrafter"/>
</dbReference>
<evidence type="ECO:0000256" key="5">
    <source>
        <dbReference type="ARBA" id="ARBA00022737"/>
    </source>
</evidence>
<keyword evidence="5" id="KW-0677">Repeat</keyword>
<dbReference type="HOGENOM" id="CLU_332460_0_0_1"/>
<dbReference type="InterPro" id="IPR001810">
    <property type="entry name" value="F-box_dom"/>
</dbReference>
<dbReference type="Gene3D" id="1.20.1280.50">
    <property type="match status" value="1"/>
</dbReference>
<dbReference type="Pfam" id="PF00400">
    <property type="entry name" value="WD40"/>
    <property type="match status" value="1"/>
</dbReference>
<comment type="similarity">
    <text evidence="2">Belongs to the WD repeat SEC31 family.</text>
</comment>
<dbReference type="GO" id="GO:0090110">
    <property type="term" value="P:COPII-coated vesicle cargo loading"/>
    <property type="evidence" value="ECO:0007669"/>
    <property type="project" value="TreeGrafter"/>
</dbReference>
<evidence type="ECO:0000256" key="2">
    <source>
        <dbReference type="ARBA" id="ARBA00009358"/>
    </source>
</evidence>
<keyword evidence="6" id="KW-0256">Endoplasmic reticulum</keyword>